<accession>A0A9P5AGZ4</accession>
<reference evidence="3" key="2">
    <citation type="submission" date="2020-02" db="EMBL/GenBank/DDBJ databases">
        <title>Identification and distribution of gene clusters putatively required for synthesis of sphingolipid metabolism inhibitors in phylogenetically diverse species of the filamentous fungus Fusarium.</title>
        <authorList>
            <person name="Kim H.-S."/>
            <person name="Busman M."/>
            <person name="Brown D.W."/>
            <person name="Divon H."/>
            <person name="Uhlig S."/>
            <person name="Proctor R.H."/>
        </authorList>
    </citation>
    <scope>NUCLEOTIDE SEQUENCE</scope>
    <source>
        <strain evidence="3">NRRL 25174</strain>
    </source>
</reference>
<dbReference type="Pfam" id="PF24758">
    <property type="entry name" value="LRR_At5g56370"/>
    <property type="match status" value="1"/>
</dbReference>
<evidence type="ECO:0000313" key="4">
    <source>
        <dbReference type="Proteomes" id="UP000730481"/>
    </source>
</evidence>
<dbReference type="EMBL" id="PVQB02000341">
    <property type="protein sequence ID" value="KAF4338493.1"/>
    <property type="molecule type" value="Genomic_DNA"/>
</dbReference>
<keyword evidence="4" id="KW-1185">Reference proteome</keyword>
<feature type="domain" description="F-box/LRR-repeat protein 15/At3g58940/PEG3-like LRR" evidence="2">
    <location>
        <begin position="206"/>
        <end position="318"/>
    </location>
</feature>
<protein>
    <recommendedName>
        <fullName evidence="5">F-box domain-containing protein</fullName>
    </recommendedName>
</protein>
<evidence type="ECO:0000259" key="1">
    <source>
        <dbReference type="Pfam" id="PF12937"/>
    </source>
</evidence>
<reference evidence="3" key="1">
    <citation type="journal article" date="2017" name="Mycologia">
        <title>Fusarium algeriense, sp. nov., a novel toxigenic crown rot pathogen of durum wheat from Algeria is nested in the Fusarium burgessii species complex.</title>
        <authorList>
            <person name="Laraba I."/>
            <person name="Keddad A."/>
            <person name="Boureghda H."/>
            <person name="Abdallah N."/>
            <person name="Vaughan M.M."/>
            <person name="Proctor R.H."/>
            <person name="Busman M."/>
            <person name="O'Donnell K."/>
        </authorList>
    </citation>
    <scope>NUCLEOTIDE SEQUENCE</scope>
    <source>
        <strain evidence="3">NRRL 25174</strain>
    </source>
</reference>
<dbReference type="Proteomes" id="UP000730481">
    <property type="component" value="Unassembled WGS sequence"/>
</dbReference>
<dbReference type="SUPFAM" id="SSF52058">
    <property type="entry name" value="L domain-like"/>
    <property type="match status" value="1"/>
</dbReference>
<evidence type="ECO:0000259" key="2">
    <source>
        <dbReference type="Pfam" id="PF24758"/>
    </source>
</evidence>
<dbReference type="Gene3D" id="3.80.10.10">
    <property type="entry name" value="Ribonuclease Inhibitor"/>
    <property type="match status" value="1"/>
</dbReference>
<sequence length="496" mass="56649">MLEHVPDDIWAHVFFQLEGDVPEEEWQPPGTNISKSAYPPLCSLSRVCKRFRRIAQVSLYRNISLCSSSQQVLQIVRELQRVPDLGLITKQLCLRHHETLPPTDLLDNLTKIFLSQNDDGIPPSLKRVILRELTYSYSSTRVGISQKLEGLFLLLTPRLQKIDITLHPSSSIPFLLDGTFRTQEGYDRFKIETTEGPCYNGIPRALYFQGLETVALRAEGMRQRMPMRLTTCRGLLRHPNMKNLTLGGFIWHNDDFKNLGPSNVPSNLTRLELDDCVLESHSLKYILERCKSLHHLTMTFSIDQYCRITSYYLDAFGAVLREFGENLIELTILIKGEGEICVFRPGCVGSLRELAALRHLSIGRLNFVGPRHEGGEQKVALQDALPRSLETLTIIESEATVLRWEGTRGVNFEQTDEQILDMLILSQHLPNLKQVHVKLPDYLKPQGLPSNKDIEIEGWHIELQEYLLEVQMEDEEWVADVSFELHEAIATATRIG</sequence>
<evidence type="ECO:0000313" key="3">
    <source>
        <dbReference type="EMBL" id="KAF4338493.1"/>
    </source>
</evidence>
<name>A0A9P5AGZ4_9HYPO</name>
<gene>
    <name evidence="3" type="ORF">FBEOM_7638</name>
</gene>
<feature type="domain" description="F-box" evidence="1">
    <location>
        <begin position="3"/>
        <end position="65"/>
    </location>
</feature>
<proteinExistence type="predicted"/>
<organism evidence="3 4">
    <name type="scientific">Fusarium beomiforme</name>
    <dbReference type="NCBI Taxonomy" id="44412"/>
    <lineage>
        <taxon>Eukaryota</taxon>
        <taxon>Fungi</taxon>
        <taxon>Dikarya</taxon>
        <taxon>Ascomycota</taxon>
        <taxon>Pezizomycotina</taxon>
        <taxon>Sordariomycetes</taxon>
        <taxon>Hypocreomycetidae</taxon>
        <taxon>Hypocreales</taxon>
        <taxon>Nectriaceae</taxon>
        <taxon>Fusarium</taxon>
        <taxon>Fusarium burgessii species complex</taxon>
    </lineage>
</organism>
<comment type="caution">
    <text evidence="3">The sequence shown here is derived from an EMBL/GenBank/DDBJ whole genome shotgun (WGS) entry which is preliminary data.</text>
</comment>
<dbReference type="OrthoDB" id="4997509at2759"/>
<evidence type="ECO:0008006" key="5">
    <source>
        <dbReference type="Google" id="ProtNLM"/>
    </source>
</evidence>
<dbReference type="AlphaFoldDB" id="A0A9P5AGZ4"/>
<dbReference type="Gene3D" id="1.20.1280.50">
    <property type="match status" value="1"/>
</dbReference>
<dbReference type="InterPro" id="IPR001810">
    <property type="entry name" value="F-box_dom"/>
</dbReference>
<dbReference type="InterPro" id="IPR055411">
    <property type="entry name" value="LRR_FXL15/At3g58940/PEG3-like"/>
</dbReference>
<dbReference type="Pfam" id="PF12937">
    <property type="entry name" value="F-box-like"/>
    <property type="match status" value="1"/>
</dbReference>
<dbReference type="InterPro" id="IPR032675">
    <property type="entry name" value="LRR_dom_sf"/>
</dbReference>